<sequence>MPAVENSRHVLTFCGKCSCGCPELFVDHTASAERRIVLTDDFGQRIQMSVEQLQVIVDEARAGRITELVDAELALGVG</sequence>
<dbReference type="PATRIC" id="fig|1502723.3.peg.5586"/>
<name>A0A0D8BJ65_9ACTN</name>
<organism evidence="1 2">
    <name type="scientific">Frankia torreyi</name>
    <dbReference type="NCBI Taxonomy" id="1856"/>
    <lineage>
        <taxon>Bacteria</taxon>
        <taxon>Bacillati</taxon>
        <taxon>Actinomycetota</taxon>
        <taxon>Actinomycetes</taxon>
        <taxon>Frankiales</taxon>
        <taxon>Frankiaceae</taxon>
        <taxon>Frankia</taxon>
    </lineage>
</organism>
<dbReference type="OrthoDB" id="3395250at2"/>
<reference evidence="1 2" key="2">
    <citation type="journal article" date="2016" name="Genome Announc.">
        <title>Permanent Draft Genome Sequences for Two Variants of Frankia sp. Strain CpI1, the First Frankia Strain Isolated from Root Nodules of Comptonia peregrina.</title>
        <authorList>
            <person name="Oshone R."/>
            <person name="Hurst S.G.IV."/>
            <person name="Abebe-Akele F."/>
            <person name="Simpson S."/>
            <person name="Morris K."/>
            <person name="Thomas W.K."/>
            <person name="Tisa L.S."/>
        </authorList>
    </citation>
    <scope>NUCLEOTIDE SEQUENCE [LARGE SCALE GENOMIC DNA]</scope>
    <source>
        <strain evidence="2">CpI1-S</strain>
    </source>
</reference>
<gene>
    <name evidence="1" type="ORF">FF36_01353</name>
</gene>
<dbReference type="Proteomes" id="UP000032545">
    <property type="component" value="Unassembled WGS sequence"/>
</dbReference>
<keyword evidence="2" id="KW-1185">Reference proteome</keyword>
<protein>
    <submittedName>
        <fullName evidence="1">Uncharacterized protein</fullName>
    </submittedName>
</protein>
<accession>A0A0D8BJ65</accession>
<dbReference type="AlphaFoldDB" id="A0A0D8BJ65"/>
<proteinExistence type="predicted"/>
<comment type="caution">
    <text evidence="1">The sequence shown here is derived from an EMBL/GenBank/DDBJ whole genome shotgun (WGS) entry which is preliminary data.</text>
</comment>
<evidence type="ECO:0000313" key="2">
    <source>
        <dbReference type="Proteomes" id="UP000032545"/>
    </source>
</evidence>
<dbReference type="RefSeq" id="WP_044884072.1">
    <property type="nucleotide sequence ID" value="NZ_JYFN01000007.1"/>
</dbReference>
<dbReference type="EMBL" id="JYFN01000007">
    <property type="protein sequence ID" value="KJE24278.1"/>
    <property type="molecule type" value="Genomic_DNA"/>
</dbReference>
<evidence type="ECO:0000313" key="1">
    <source>
        <dbReference type="EMBL" id="KJE24278.1"/>
    </source>
</evidence>
<reference evidence="2" key="1">
    <citation type="submission" date="2015-02" db="EMBL/GenBank/DDBJ databases">
        <title>Draft Genome of Frankia sp. CpI1-S.</title>
        <authorList>
            <person name="Oshone R.T."/>
            <person name="Ngom M."/>
            <person name="Ghodhbane-Gtari F."/>
            <person name="Gtari M."/>
            <person name="Morris K."/>
            <person name="Thomas K."/>
            <person name="Sen A."/>
            <person name="Tisa L.S."/>
        </authorList>
    </citation>
    <scope>NUCLEOTIDE SEQUENCE [LARGE SCALE GENOMIC DNA]</scope>
    <source>
        <strain evidence="2">CpI1-S</strain>
    </source>
</reference>